<keyword evidence="2" id="KW-1185">Reference proteome</keyword>
<dbReference type="Proteomes" id="UP001501153">
    <property type="component" value="Unassembled WGS sequence"/>
</dbReference>
<evidence type="ECO:0000313" key="1">
    <source>
        <dbReference type="EMBL" id="GAA4356045.1"/>
    </source>
</evidence>
<evidence type="ECO:0000313" key="2">
    <source>
        <dbReference type="Proteomes" id="UP001501153"/>
    </source>
</evidence>
<reference evidence="2" key="1">
    <citation type="journal article" date="2019" name="Int. J. Syst. Evol. Microbiol.">
        <title>The Global Catalogue of Microorganisms (GCM) 10K type strain sequencing project: providing services to taxonomists for standard genome sequencing and annotation.</title>
        <authorList>
            <consortium name="The Broad Institute Genomics Platform"/>
            <consortium name="The Broad Institute Genome Sequencing Center for Infectious Disease"/>
            <person name="Wu L."/>
            <person name="Ma J."/>
        </authorList>
    </citation>
    <scope>NUCLEOTIDE SEQUENCE [LARGE SCALE GENOMIC DNA]</scope>
    <source>
        <strain evidence="2">JCM 17923</strain>
    </source>
</reference>
<protein>
    <submittedName>
        <fullName evidence="1">Uncharacterized protein</fullName>
    </submittedName>
</protein>
<comment type="caution">
    <text evidence="1">The sequence shown here is derived from an EMBL/GenBank/DDBJ whole genome shotgun (WGS) entry which is preliminary data.</text>
</comment>
<gene>
    <name evidence="1" type="ORF">GCM10023185_19460</name>
</gene>
<accession>A0ABP8ICW5</accession>
<organism evidence="1 2">
    <name type="scientific">Hymenobacter saemangeumensis</name>
    <dbReference type="NCBI Taxonomy" id="1084522"/>
    <lineage>
        <taxon>Bacteria</taxon>
        <taxon>Pseudomonadati</taxon>
        <taxon>Bacteroidota</taxon>
        <taxon>Cytophagia</taxon>
        <taxon>Cytophagales</taxon>
        <taxon>Hymenobacteraceae</taxon>
        <taxon>Hymenobacter</taxon>
    </lineage>
</organism>
<proteinExistence type="predicted"/>
<sequence>MFSSSKSGHMLHIITTSLLGQVVSNGLTPPDPSTIENYGHLIIQALVAIVTIWATVRKALQKPEAVVRVPLEAVPGDKTGLNGGKRNGGGAE</sequence>
<dbReference type="EMBL" id="BAABGZ010000018">
    <property type="protein sequence ID" value="GAA4356045.1"/>
    <property type="molecule type" value="Genomic_DNA"/>
</dbReference>
<name>A0ABP8ICW5_9BACT</name>